<keyword evidence="5" id="KW-0325">Glycoprotein</keyword>
<organism evidence="8 9">
    <name type="scientific">Laodelphax striatellus</name>
    <name type="common">Small brown planthopper</name>
    <name type="synonym">Delphax striatella</name>
    <dbReference type="NCBI Taxonomy" id="195883"/>
    <lineage>
        <taxon>Eukaryota</taxon>
        <taxon>Metazoa</taxon>
        <taxon>Ecdysozoa</taxon>
        <taxon>Arthropoda</taxon>
        <taxon>Hexapoda</taxon>
        <taxon>Insecta</taxon>
        <taxon>Pterygota</taxon>
        <taxon>Neoptera</taxon>
        <taxon>Paraneoptera</taxon>
        <taxon>Hemiptera</taxon>
        <taxon>Auchenorrhyncha</taxon>
        <taxon>Fulgoroidea</taxon>
        <taxon>Delphacidae</taxon>
        <taxon>Criomorphinae</taxon>
        <taxon>Laodelphax</taxon>
    </lineage>
</organism>
<reference evidence="8 9" key="1">
    <citation type="journal article" date="2017" name="Gigascience">
        <title>Genome sequence of the small brown planthopper, Laodelphax striatellus.</title>
        <authorList>
            <person name="Zhu J."/>
            <person name="Jiang F."/>
            <person name="Wang X."/>
            <person name="Yang P."/>
            <person name="Bao Y."/>
            <person name="Zhao W."/>
            <person name="Wang W."/>
            <person name="Lu H."/>
            <person name="Wang Q."/>
            <person name="Cui N."/>
            <person name="Li J."/>
            <person name="Chen X."/>
            <person name="Luo L."/>
            <person name="Yu J."/>
            <person name="Kang L."/>
            <person name="Cui F."/>
        </authorList>
    </citation>
    <scope>NUCLEOTIDE SEQUENCE [LARGE SCALE GENOMIC DNA]</scope>
    <source>
        <strain evidence="8">Lst14</strain>
    </source>
</reference>
<dbReference type="PANTHER" id="PTHR14619:SF3">
    <property type="entry name" value="PROTEIN NDNF"/>
    <property type="match status" value="1"/>
</dbReference>
<dbReference type="GO" id="GO:0005576">
    <property type="term" value="C:extracellular region"/>
    <property type="evidence" value="ECO:0007669"/>
    <property type="project" value="UniProtKB-SubCell"/>
</dbReference>
<dbReference type="Proteomes" id="UP000291343">
    <property type="component" value="Unassembled WGS sequence"/>
</dbReference>
<keyword evidence="3 6" id="KW-0732">Signal</keyword>
<dbReference type="InterPro" id="IPR055271">
    <property type="entry name" value="NDNF_Fn(III)_1"/>
</dbReference>
<keyword evidence="4" id="KW-0677">Repeat</keyword>
<comment type="caution">
    <text evidence="8">The sequence shown here is derived from an EMBL/GenBank/DDBJ whole genome shotgun (WGS) entry which is preliminary data.</text>
</comment>
<evidence type="ECO:0000259" key="7">
    <source>
        <dbReference type="SMART" id="SM00060"/>
    </source>
</evidence>
<sequence length="583" mass="65867">MPWLLWLLCVSGGLAVALAAGRSLSAAEQQQLQSLFSMASNASLRERAERVAEFVPPPPRPMSPPPSLRPRAATLYKFKTNKDETFHDSIPIINEDQQVNSYLHHGESKRYFFLLQRPSATLTIIITPCNTAIKWALRYRHENETGKLTGSNENAPIRESSGSQLVPQTISLLPALNGLYILQVTAPQQSSAQFTIFATLQESALLPLNSHKQIKIRLQKRQLTKRLTVRWEQSPYDPYLMNYCVTISTRRFYNSLCEAISESDQNTFYSREPQHDSHHYTSDVRVACVKRKTSYTVSNMERGKFYYFNVFAINKKTNLTFPFGNASLLYDGRNKALGLRDNRPVTVSLRHLDGKAIFRYKVGKTAKPGSTLEWHVLPCGGSVEAEIRFQKKIIVPRQRIDGYGRLKVDDPEVGQRYSMYVMSRDPEELRRVSGVEVLATIHKTSLPLLPVQSKIMEYVGLRQCDSVTVGWLPVPEPHEAHYCVRATQLGPAAGASSSADRTRMKSYRRVNQCGLDVRLRSSTDFAVTLCLDNSPIDPLSVITQKITHLKPGHEYLIQVTVKKAHGKSLSYNLLQVQTKPRCS</sequence>
<dbReference type="InterPro" id="IPR019326">
    <property type="entry name" value="NDNF"/>
</dbReference>
<dbReference type="SMART" id="SM00060">
    <property type="entry name" value="FN3"/>
    <property type="match status" value="2"/>
</dbReference>
<dbReference type="Pfam" id="PF10179">
    <property type="entry name" value="NDNF"/>
    <property type="match status" value="1"/>
</dbReference>
<evidence type="ECO:0000256" key="6">
    <source>
        <dbReference type="SAM" id="SignalP"/>
    </source>
</evidence>
<gene>
    <name evidence="8" type="ORF">LSTR_LSTR005515</name>
</gene>
<evidence type="ECO:0000313" key="8">
    <source>
        <dbReference type="EMBL" id="RZF38154.1"/>
    </source>
</evidence>
<evidence type="ECO:0000313" key="9">
    <source>
        <dbReference type="Proteomes" id="UP000291343"/>
    </source>
</evidence>
<evidence type="ECO:0000256" key="3">
    <source>
        <dbReference type="ARBA" id="ARBA00022729"/>
    </source>
</evidence>
<dbReference type="PANTHER" id="PTHR14619">
    <property type="entry name" value="NEURON-DERIVED NEUROTROPHIC FACTOR"/>
    <property type="match status" value="1"/>
</dbReference>
<evidence type="ECO:0000256" key="5">
    <source>
        <dbReference type="ARBA" id="ARBA00023180"/>
    </source>
</evidence>
<dbReference type="InterPro" id="IPR003961">
    <property type="entry name" value="FN3_dom"/>
</dbReference>
<feature type="signal peptide" evidence="6">
    <location>
        <begin position="1"/>
        <end position="19"/>
    </location>
</feature>
<dbReference type="InterPro" id="IPR056225">
    <property type="entry name" value="NDNF_N"/>
</dbReference>
<dbReference type="Pfam" id="PF24354">
    <property type="entry name" value="NDNF_N"/>
    <property type="match status" value="1"/>
</dbReference>
<dbReference type="OrthoDB" id="9872501at2759"/>
<dbReference type="InParanoid" id="A0A482WXC0"/>
<feature type="domain" description="Fibronectin type-III" evidence="7">
    <location>
        <begin position="447"/>
        <end position="568"/>
    </location>
</feature>
<dbReference type="FunCoup" id="A0A482WXC0">
    <property type="interactions" value="11"/>
</dbReference>
<feature type="chain" id="PRO_5019752012" description="Fibronectin type-III domain-containing protein" evidence="6">
    <location>
        <begin position="20"/>
        <end position="583"/>
    </location>
</feature>
<accession>A0A482WXC0</accession>
<comment type="subcellular location">
    <subcellularLocation>
        <location evidence="1">Secreted</location>
    </subcellularLocation>
</comment>
<keyword evidence="2" id="KW-0964">Secreted</keyword>
<protein>
    <recommendedName>
        <fullName evidence="7">Fibronectin type-III domain-containing protein</fullName>
    </recommendedName>
</protein>
<feature type="domain" description="Fibronectin type-III" evidence="7">
    <location>
        <begin position="207"/>
        <end position="319"/>
    </location>
</feature>
<dbReference type="Pfam" id="PF19433">
    <property type="entry name" value="NDNF_C"/>
    <property type="match status" value="1"/>
</dbReference>
<keyword evidence="9" id="KW-1185">Reference proteome</keyword>
<name>A0A482WXC0_LAOST</name>
<evidence type="ECO:0000256" key="4">
    <source>
        <dbReference type="ARBA" id="ARBA00022737"/>
    </source>
</evidence>
<dbReference type="EMBL" id="QKKF02022802">
    <property type="protein sequence ID" value="RZF38154.1"/>
    <property type="molecule type" value="Genomic_DNA"/>
</dbReference>
<evidence type="ECO:0000256" key="1">
    <source>
        <dbReference type="ARBA" id="ARBA00004613"/>
    </source>
</evidence>
<dbReference type="InterPro" id="IPR045805">
    <property type="entry name" value="NDNF_C"/>
</dbReference>
<dbReference type="AlphaFoldDB" id="A0A482WXC0"/>
<proteinExistence type="predicted"/>
<evidence type="ECO:0000256" key="2">
    <source>
        <dbReference type="ARBA" id="ARBA00022525"/>
    </source>
</evidence>